<gene>
    <name evidence="3" type="ORF">LshimejAT787_0405900</name>
</gene>
<dbReference type="PANTHER" id="PTHR34862:SF1">
    <property type="entry name" value="SPARK DOMAIN-CONTAINING PROTEIN"/>
    <property type="match status" value="1"/>
</dbReference>
<comment type="caution">
    <text evidence="3">The sequence shown here is derived from an EMBL/GenBank/DDBJ whole genome shotgun (WGS) entry which is preliminary data.</text>
</comment>
<evidence type="ECO:0000256" key="2">
    <source>
        <dbReference type="SAM" id="SignalP"/>
    </source>
</evidence>
<sequence length="262" mass="26528">MRACIFSGAIAITALSAFVSAQSLSSACTNALLAVATNPDASVCLSLNSLIPVVTGSTNVSIVPVFDTWLTSICAAALCSNETLSAVATNVSNGCAAELALPDTSTTFSSGLAAVVQQFYPTVRKMFCLKDGDTYCITQTLSSIENIVGPLKIFNIIQLALNPGVYRIPPNITCADCIKEAYNIVSHDIPSLVSDTGPSLQSQCGTSFTDGSTPSGISESAVEATKSASAALGAVPPGTAGAGVGVVVASLVTATSVLLFFA</sequence>
<keyword evidence="2" id="KW-0732">Signal</keyword>
<dbReference type="OrthoDB" id="2536450at2759"/>
<evidence type="ECO:0000313" key="4">
    <source>
        <dbReference type="Proteomes" id="UP001063166"/>
    </source>
</evidence>
<feature type="signal peptide" evidence="2">
    <location>
        <begin position="1"/>
        <end position="21"/>
    </location>
</feature>
<evidence type="ECO:0000313" key="3">
    <source>
        <dbReference type="EMBL" id="GLB37539.1"/>
    </source>
</evidence>
<evidence type="ECO:0000256" key="1">
    <source>
        <dbReference type="SAM" id="Phobius"/>
    </source>
</evidence>
<keyword evidence="4" id="KW-1185">Reference proteome</keyword>
<feature type="transmembrane region" description="Helical" evidence="1">
    <location>
        <begin position="240"/>
        <end position="261"/>
    </location>
</feature>
<proteinExistence type="predicted"/>
<keyword evidence="1" id="KW-0812">Transmembrane</keyword>
<keyword evidence="1" id="KW-1133">Transmembrane helix</keyword>
<dbReference type="AlphaFoldDB" id="A0A9P3UK13"/>
<feature type="chain" id="PRO_5040286064" evidence="2">
    <location>
        <begin position="22"/>
        <end position="262"/>
    </location>
</feature>
<dbReference type="EMBL" id="BRPK01000004">
    <property type="protein sequence ID" value="GLB37539.1"/>
    <property type="molecule type" value="Genomic_DNA"/>
</dbReference>
<accession>A0A9P3UK13</accession>
<reference evidence="3" key="1">
    <citation type="submission" date="2022-07" db="EMBL/GenBank/DDBJ databases">
        <title>The genome of Lyophyllum shimeji provides insight into the initial evolution of ectomycorrhizal fungal genome.</title>
        <authorList>
            <person name="Kobayashi Y."/>
            <person name="Shibata T."/>
            <person name="Hirakawa H."/>
            <person name="Shigenobu S."/>
            <person name="Nishiyama T."/>
            <person name="Yamada A."/>
            <person name="Hasebe M."/>
            <person name="Kawaguchi M."/>
        </authorList>
    </citation>
    <scope>NUCLEOTIDE SEQUENCE</scope>
    <source>
        <strain evidence="3">AT787</strain>
    </source>
</reference>
<keyword evidence="1" id="KW-0472">Membrane</keyword>
<dbReference type="PANTHER" id="PTHR34862">
    <property type="entry name" value="SPARK DOMAIN-CONTAINING PROTEIN"/>
    <property type="match status" value="1"/>
</dbReference>
<name>A0A9P3UK13_LYOSH</name>
<protein>
    <submittedName>
        <fullName evidence="3">Uncharacterized protein</fullName>
    </submittedName>
</protein>
<organism evidence="3 4">
    <name type="scientific">Lyophyllum shimeji</name>
    <name type="common">Hon-shimeji</name>
    <name type="synonym">Tricholoma shimeji</name>
    <dbReference type="NCBI Taxonomy" id="47721"/>
    <lineage>
        <taxon>Eukaryota</taxon>
        <taxon>Fungi</taxon>
        <taxon>Dikarya</taxon>
        <taxon>Basidiomycota</taxon>
        <taxon>Agaricomycotina</taxon>
        <taxon>Agaricomycetes</taxon>
        <taxon>Agaricomycetidae</taxon>
        <taxon>Agaricales</taxon>
        <taxon>Tricholomatineae</taxon>
        <taxon>Lyophyllaceae</taxon>
        <taxon>Lyophyllum</taxon>
    </lineage>
</organism>
<dbReference type="PROSITE" id="PS51257">
    <property type="entry name" value="PROKAR_LIPOPROTEIN"/>
    <property type="match status" value="1"/>
</dbReference>
<dbReference type="Proteomes" id="UP001063166">
    <property type="component" value="Unassembled WGS sequence"/>
</dbReference>